<name>A0A2G1VVD9_9FLAO</name>
<reference evidence="8 9" key="1">
    <citation type="submission" date="2017-08" db="EMBL/GenBank/DDBJ databases">
        <title>The whole genome shortgun sequences of strain Leeuwenhoekiella nanhaiensis G18 from the South China Sea.</title>
        <authorList>
            <person name="Liu Q."/>
        </authorList>
    </citation>
    <scope>NUCLEOTIDE SEQUENCE [LARGE SCALE GENOMIC DNA]</scope>
    <source>
        <strain evidence="8 9">G18</strain>
    </source>
</reference>
<dbReference type="Proteomes" id="UP000229433">
    <property type="component" value="Unassembled WGS sequence"/>
</dbReference>
<dbReference type="Gene3D" id="2.40.160.50">
    <property type="entry name" value="membrane protein fhac: a member of the omp85/tpsb transporter family"/>
    <property type="match status" value="1"/>
</dbReference>
<evidence type="ECO:0000259" key="6">
    <source>
        <dbReference type="Pfam" id="PF00149"/>
    </source>
</evidence>
<evidence type="ECO:0000256" key="4">
    <source>
        <dbReference type="ARBA" id="ARBA00023136"/>
    </source>
</evidence>
<dbReference type="InterPro" id="IPR029052">
    <property type="entry name" value="Metallo-depent_PP-like"/>
</dbReference>
<organism evidence="8 9">
    <name type="scientific">Leeuwenhoekiella nanhaiensis</name>
    <dbReference type="NCBI Taxonomy" id="1655491"/>
    <lineage>
        <taxon>Bacteria</taxon>
        <taxon>Pseudomonadati</taxon>
        <taxon>Bacteroidota</taxon>
        <taxon>Flavobacteriia</taxon>
        <taxon>Flavobacteriales</taxon>
        <taxon>Flavobacteriaceae</taxon>
        <taxon>Leeuwenhoekiella</taxon>
    </lineage>
</organism>
<feature type="domain" description="Bacterial surface antigen (D15)" evidence="7">
    <location>
        <begin position="1050"/>
        <end position="1209"/>
    </location>
</feature>
<dbReference type="Pfam" id="PF00149">
    <property type="entry name" value="Metallophos"/>
    <property type="match status" value="1"/>
</dbReference>
<keyword evidence="9" id="KW-1185">Reference proteome</keyword>
<evidence type="ECO:0000313" key="9">
    <source>
        <dbReference type="Proteomes" id="UP000229433"/>
    </source>
</evidence>
<dbReference type="InterPro" id="IPR000184">
    <property type="entry name" value="Bac_surfAg_D15"/>
</dbReference>
<dbReference type="PANTHER" id="PTHR10161:SF14">
    <property type="entry name" value="TARTRATE-RESISTANT ACID PHOSPHATASE TYPE 5"/>
    <property type="match status" value="1"/>
</dbReference>
<dbReference type="InterPro" id="IPR004843">
    <property type="entry name" value="Calcineurin-like_PHP"/>
</dbReference>
<comment type="subcellular location">
    <subcellularLocation>
        <location evidence="1">Membrane</location>
    </subcellularLocation>
</comment>
<feature type="domain" description="Calcineurin-like phosphoesterase" evidence="6">
    <location>
        <begin position="47"/>
        <end position="245"/>
    </location>
</feature>
<sequence>MIKNNILLTLVSLLLLSACATYTNRYRDDVEQDVYPEDKEIERTFYLIGDAGNAELGESTEGLLIFKKILDQANDPNSFAIFLGDNIYPVGMPPENSEERALAEHRIDAQVETFTNFKGTPIIIPGNHDWYNDGLNGLSREEEYIKEITGKDDIFLPQDGCPLVSYDVSDEVHLILLDTQWYLEDWNKNPKINDKCDNIKDREKFFIEFQNELKKNQQKTVIIAMHHPMFTNGVHGGKFALDKHLYPSQQKVPLPILASLVTQVRTQGGVSKQDRFNEKYNELMKRLRLLAEDVKKSVFVSGHEHGLQYIEHEEVRQIVSGSGSKSSYAFLGNDGLFSSDYEGFARLDIFKDGSSFVRYYGADQETGKLDLFFQKQVYAPDKLVDYSNLTTEYDTTVQASVYTVAETERSDLFENVWGEQYRDVYGKKVTVPVAILDTLYGGLKVIRPGGGKQTTSLRLEDKDGREYNMRSLRKSGVQFLQNTVLKQNEDMEEDLENSLPRSLIQDFYTAAHPYGAFAIPTLSKAARVLSTTPELFYVPKQPALGIYNADYGDELYMIVERPAEEFDGATFNYPDDIESTDDILDKIRSDEENVVDEVTYIRARMFDMLIGDWDRDNDQWRWAEYKNQNGKDVFVPIPRDRDQVFTNFDGTILNIAQTLFGAAKQFQAYDKNLKDIKWFNKEGIKLDRALAQQSGREVWLEQARSLQNEITDAVIEEAFNQLPEEVQGGKSITNIKENLKGRRDNIVEIAETYYEYLAELQMIIGTDKDDYFEITRGDNQTTVKAWRIKGGEKADVLIDRTYYSDETKQLWIYGLDDDDVFEVNGTGNNPIFTRIIGGQNNDIYRIYNGREIKVYDHETLPNTIESRGGANFRLTDVYDYNTYDYKKDILRYNVITPAIGYNPDNGLTLGLSDSYTVNGFKQNPYSQQHRFKANYFFATHGLDLHYEGEFAGILNDWNLVLHGRYTTPNYTRNFFGFGNESVNPDDQQGYDYNRVRMSVAEVSGGLLRNSDYGSTFSVKALLQSFALQENALRFIEQVNVIELKEAKYFASLDATYEYHSKDNSLAPTRGMDFVLNGGFTNSLTNTGNRFLYLNPSLGFYNALSANRKLVLKTTARAQFRFGDNYEFYQGASLGENNNLRGYRFDRYIGGEAFTTSADLRYAFDTFKTGLIPLQIGIFAGYDVGRVWYDGDAKSEKWHDSYGLGFWVNSTDALSGTFNMFRGSEGFRVSFGFGFNF</sequence>
<evidence type="ECO:0000256" key="5">
    <source>
        <dbReference type="SAM" id="SignalP"/>
    </source>
</evidence>
<dbReference type="PROSITE" id="PS51257">
    <property type="entry name" value="PROKAR_LIPOPROTEIN"/>
    <property type="match status" value="1"/>
</dbReference>
<accession>A0A2G1VVD9</accession>
<keyword evidence="4" id="KW-0472">Membrane</keyword>
<evidence type="ECO:0000256" key="1">
    <source>
        <dbReference type="ARBA" id="ARBA00004370"/>
    </source>
</evidence>
<dbReference type="GO" id="GO:0016787">
    <property type="term" value="F:hydrolase activity"/>
    <property type="evidence" value="ECO:0007669"/>
    <property type="project" value="UniProtKB-KW"/>
</dbReference>
<protein>
    <submittedName>
        <fullName evidence="8">Phosphoesterase</fullName>
    </submittedName>
</protein>
<dbReference type="InterPro" id="IPR051558">
    <property type="entry name" value="Metallophosphoesterase_PAP"/>
</dbReference>
<dbReference type="SUPFAM" id="SSF56300">
    <property type="entry name" value="Metallo-dependent phosphatases"/>
    <property type="match status" value="1"/>
</dbReference>
<keyword evidence="2 5" id="KW-0732">Signal</keyword>
<evidence type="ECO:0000313" key="8">
    <source>
        <dbReference type="EMBL" id="PHQ30590.1"/>
    </source>
</evidence>
<dbReference type="PANTHER" id="PTHR10161">
    <property type="entry name" value="TARTRATE-RESISTANT ACID PHOSPHATASE TYPE 5"/>
    <property type="match status" value="1"/>
</dbReference>
<evidence type="ECO:0000259" key="7">
    <source>
        <dbReference type="Pfam" id="PF01103"/>
    </source>
</evidence>
<proteinExistence type="predicted"/>
<feature type="chain" id="PRO_5013612355" evidence="5">
    <location>
        <begin position="21"/>
        <end position="1236"/>
    </location>
</feature>
<dbReference type="Gene3D" id="3.60.21.10">
    <property type="match status" value="1"/>
</dbReference>
<evidence type="ECO:0000256" key="2">
    <source>
        <dbReference type="ARBA" id="ARBA00022729"/>
    </source>
</evidence>
<dbReference type="Pfam" id="PF01103">
    <property type="entry name" value="Omp85"/>
    <property type="match status" value="1"/>
</dbReference>
<keyword evidence="3" id="KW-0378">Hydrolase</keyword>
<gene>
    <name evidence="8" type="ORF">CJ305_06435</name>
</gene>
<evidence type="ECO:0000256" key="3">
    <source>
        <dbReference type="ARBA" id="ARBA00022801"/>
    </source>
</evidence>
<dbReference type="RefSeq" id="WP_099645420.1">
    <property type="nucleotide sequence ID" value="NZ_KZ319288.1"/>
</dbReference>
<dbReference type="AlphaFoldDB" id="A0A2G1VVD9"/>
<comment type="caution">
    <text evidence="8">The sequence shown here is derived from an EMBL/GenBank/DDBJ whole genome shotgun (WGS) entry which is preliminary data.</text>
</comment>
<feature type="signal peptide" evidence="5">
    <location>
        <begin position="1"/>
        <end position="20"/>
    </location>
</feature>
<dbReference type="EMBL" id="NQXA01000002">
    <property type="protein sequence ID" value="PHQ30590.1"/>
    <property type="molecule type" value="Genomic_DNA"/>
</dbReference>
<dbReference type="OrthoDB" id="333971at2"/>